<evidence type="ECO:0000256" key="4">
    <source>
        <dbReference type="ARBA" id="ARBA00012671"/>
    </source>
</evidence>
<comment type="similarity">
    <text evidence="3">Belongs to the glycosyltransferase 18 family.</text>
</comment>
<organism evidence="16">
    <name type="scientific">Phaffia rhodozyma</name>
    <name type="common">Yeast</name>
    <name type="synonym">Xanthophyllomyces dendrorhous</name>
    <dbReference type="NCBI Taxonomy" id="264483"/>
    <lineage>
        <taxon>Eukaryota</taxon>
        <taxon>Fungi</taxon>
        <taxon>Dikarya</taxon>
        <taxon>Basidiomycota</taxon>
        <taxon>Agaricomycotina</taxon>
        <taxon>Tremellomycetes</taxon>
        <taxon>Cystofilobasidiales</taxon>
        <taxon>Mrakiaceae</taxon>
        <taxon>Phaffia</taxon>
    </lineage>
</organism>
<evidence type="ECO:0000313" key="16">
    <source>
        <dbReference type="EMBL" id="CDZ96563.1"/>
    </source>
</evidence>
<evidence type="ECO:0000256" key="8">
    <source>
        <dbReference type="ARBA" id="ARBA00022968"/>
    </source>
</evidence>
<keyword evidence="7" id="KW-0812">Transmembrane</keyword>
<evidence type="ECO:0000256" key="13">
    <source>
        <dbReference type="ARBA" id="ARBA00048243"/>
    </source>
</evidence>
<evidence type="ECO:0000256" key="3">
    <source>
        <dbReference type="ARBA" id="ARBA00007477"/>
    </source>
</evidence>
<dbReference type="EMBL" id="LN483144">
    <property type="protein sequence ID" value="CDZ96563.1"/>
    <property type="molecule type" value="Genomic_DNA"/>
</dbReference>
<comment type="pathway">
    <text evidence="2">Protein modification; protein glycosylation.</text>
</comment>
<keyword evidence="10" id="KW-0333">Golgi apparatus</keyword>
<dbReference type="AlphaFoldDB" id="A0A0F7SFV2"/>
<dbReference type="InterPro" id="IPR026116">
    <property type="entry name" value="GT18_cat"/>
</dbReference>
<keyword evidence="11" id="KW-0472">Membrane</keyword>
<reference evidence="16" key="1">
    <citation type="submission" date="2014-08" db="EMBL/GenBank/DDBJ databases">
        <authorList>
            <person name="Sharma Rahul"/>
            <person name="Thines Marco"/>
        </authorList>
    </citation>
    <scope>NUCLEOTIDE SEQUENCE</scope>
</reference>
<dbReference type="PANTHER" id="PTHR15075">
    <property type="entry name" value="ALPHA-MANNOSIDE BETA-1,6-N-ACETYLGLUCOSAMINYLTRANSFERASE"/>
    <property type="match status" value="1"/>
</dbReference>
<proteinExistence type="inferred from homology"/>
<keyword evidence="8" id="KW-0735">Signal-anchor</keyword>
<evidence type="ECO:0000256" key="2">
    <source>
        <dbReference type="ARBA" id="ARBA00004922"/>
    </source>
</evidence>
<evidence type="ECO:0000256" key="14">
    <source>
        <dbReference type="SAM" id="MobiDB-lite"/>
    </source>
</evidence>
<evidence type="ECO:0000256" key="11">
    <source>
        <dbReference type="ARBA" id="ARBA00023136"/>
    </source>
</evidence>
<feature type="region of interest" description="Disordered" evidence="14">
    <location>
        <begin position="40"/>
        <end position="59"/>
    </location>
</feature>
<dbReference type="Pfam" id="PF15024">
    <property type="entry name" value="Glyco_transf_18"/>
    <property type="match status" value="1"/>
</dbReference>
<name>A0A0F7SFV2_PHARH</name>
<protein>
    <recommendedName>
        <fullName evidence="4">alpha-1,6-mannosyl-glycoprotein 6-beta-N-acetylglucosaminyltransferase</fullName>
        <ecNumber evidence="4">2.4.1.155</ecNumber>
    </recommendedName>
</protein>
<keyword evidence="9" id="KW-1133">Transmembrane helix</keyword>
<evidence type="ECO:0000256" key="12">
    <source>
        <dbReference type="ARBA" id="ARBA00023180"/>
    </source>
</evidence>
<dbReference type="GO" id="GO:0006487">
    <property type="term" value="P:protein N-linked glycosylation"/>
    <property type="evidence" value="ECO:0007669"/>
    <property type="project" value="TreeGrafter"/>
</dbReference>
<dbReference type="UniPathway" id="UPA00378"/>
<dbReference type="PANTHER" id="PTHR15075:SF2">
    <property type="entry name" value="ALPHA-1,6-MANNOSYLGLYCOPROTEIN 6-BETA-N-ACETYLGLUCOSAMINYLTRANSFERASE"/>
    <property type="match status" value="1"/>
</dbReference>
<dbReference type="EC" id="2.4.1.155" evidence="4"/>
<dbReference type="InterPro" id="IPR052105">
    <property type="entry name" value="MGAT5_Glycosyltransferase"/>
</dbReference>
<evidence type="ECO:0000259" key="15">
    <source>
        <dbReference type="Pfam" id="PF15024"/>
    </source>
</evidence>
<sequence>MTRFVRSPRRTVPLFIALTLTLFSLFTLLFSYTTPTSHPNFASNSELESEPIPVPHLDPLPPPGPLPPLRELLYFLRAHPDDPIDPTIEVSSQSSIGSTPEEHNRNAIIRLHECLEKGTCKEKQSSIVLVGSMEFIGSAFLSWMGGEAIWASSIIRALDHLGYTFLFSRRLDQTAIQYRVLGDYVKVVVVEPIKSFKCLESAECTRTDTTQNTDSEKSIWDKGGIPAWKLFSFHFWGDSKNPLGPGWTMSPEPSIELQEEYFRKLFQGGELDSIGYKRKRDATSSFLASIWPSKILVPKKQVIGPRGSDSNLGNTYIGYSIEEVCEKTPLIPREERQKQAYVFAKMSAFFFTEEFAWSNAIFQRARDELNVTLLAYTQSTPNVPEPPSALAHTSHLLPQTEFFSKVAHSKILIGIGNPPLSPSPYDALCLGVPFLNPILSWNKDNPGDKINWYTQQNGLKYVDAPYVYNVFRNDSDGFFHAIQSAMKNPIDRFIPDHMRKEAMWDRVERFVESDWRSRASRLLEKRVRSGEGKLFVI</sequence>
<dbReference type="GO" id="GO:0030144">
    <property type="term" value="F:alpha-1,6-mannosylglycoprotein 6-beta-N-acetylglucosaminyltransferase activity"/>
    <property type="evidence" value="ECO:0007669"/>
    <property type="project" value="UniProtKB-EC"/>
</dbReference>
<comment type="catalytic activity">
    <reaction evidence="13">
        <text>N(4)-{beta-D-GlcNAc-(1-&gt;2)-[beta-D-GlcNAc-(1-&gt;4)]-alpha-D-Man-(1-&gt;3)-[beta-D-GlcNAc-(1-&gt;2)-alpha-D-Man-(1-&gt;6)]-beta-D-Man-(1-&gt;4)-beta-D-GlcNAc-(1-&gt;4)-beta-D-GlcNAc}-L-asparaginyl-[protein] + UDP-N-acetyl-alpha-D-glucosamine = N(4)-{beta-D-GlcNAc-(1-&gt;2)-[beta-D-GlcNAc-(1-&gt;4)]-alpha-D-Man-(1-&gt;3)-[beta-D-GlcNAc-(1-&gt;2)-[beta-D-GlcNAc-(1-&gt;6)]-alpha-D-Man-(1-&gt;6)]-beta-D-Man-(1-&gt;4)-beta-D-GlcNAc-(1-&gt;4)-beta-D-GlcNAc}-L-asparaginyl-[protein] + UDP + H(+)</text>
        <dbReference type="Rhea" id="RHEA:16921"/>
        <dbReference type="Rhea" id="RHEA-COMP:14374"/>
        <dbReference type="Rhea" id="RHEA-COMP:14377"/>
        <dbReference type="ChEBI" id="CHEBI:15378"/>
        <dbReference type="ChEBI" id="CHEBI:57705"/>
        <dbReference type="ChEBI" id="CHEBI:58223"/>
        <dbReference type="ChEBI" id="CHEBI:139507"/>
        <dbReference type="ChEBI" id="CHEBI:139510"/>
        <dbReference type="EC" id="2.4.1.155"/>
    </reaction>
</comment>
<evidence type="ECO:0000256" key="6">
    <source>
        <dbReference type="ARBA" id="ARBA00022679"/>
    </source>
</evidence>
<evidence type="ECO:0000256" key="5">
    <source>
        <dbReference type="ARBA" id="ARBA00022676"/>
    </source>
</evidence>
<keyword evidence="5" id="KW-0328">Glycosyltransferase</keyword>
<evidence type="ECO:0000256" key="9">
    <source>
        <dbReference type="ARBA" id="ARBA00022989"/>
    </source>
</evidence>
<accession>A0A0F7SFV2</accession>
<keyword evidence="6" id="KW-0808">Transferase</keyword>
<feature type="domain" description="Glycosyltransferase family 18 catalytic" evidence="15">
    <location>
        <begin position="314"/>
        <end position="513"/>
    </location>
</feature>
<dbReference type="GO" id="GO:0000139">
    <property type="term" value="C:Golgi membrane"/>
    <property type="evidence" value="ECO:0007669"/>
    <property type="project" value="UniProtKB-SubCell"/>
</dbReference>
<evidence type="ECO:0000256" key="10">
    <source>
        <dbReference type="ARBA" id="ARBA00023034"/>
    </source>
</evidence>
<comment type="subcellular location">
    <subcellularLocation>
        <location evidence="1">Golgi apparatus membrane</location>
        <topology evidence="1">Single-pass type II membrane protein</topology>
    </subcellularLocation>
</comment>
<evidence type="ECO:0000256" key="7">
    <source>
        <dbReference type="ARBA" id="ARBA00022692"/>
    </source>
</evidence>
<keyword evidence="12" id="KW-0325">Glycoprotein</keyword>
<evidence type="ECO:0000256" key="1">
    <source>
        <dbReference type="ARBA" id="ARBA00004323"/>
    </source>
</evidence>